<dbReference type="PANTHER" id="PTHR11228:SF7">
    <property type="entry name" value="PQQA PEPTIDE CYCLASE"/>
    <property type="match status" value="1"/>
</dbReference>
<comment type="caution">
    <text evidence="6">The sequence shown here is derived from an EMBL/GenBank/DDBJ whole genome shotgun (WGS) entry which is preliminary data.</text>
</comment>
<dbReference type="CDD" id="cd21109">
    <property type="entry name" value="SPASM"/>
    <property type="match status" value="1"/>
</dbReference>
<dbReference type="InterPro" id="IPR023885">
    <property type="entry name" value="4Fe4S-binding_SPASM_dom"/>
</dbReference>
<name>A0A084AC40_LACLC</name>
<evidence type="ECO:0000256" key="2">
    <source>
        <dbReference type="ARBA" id="ARBA00022723"/>
    </source>
</evidence>
<dbReference type="EMBL" id="AZSI01000020">
    <property type="protein sequence ID" value="KEY62869.1"/>
    <property type="molecule type" value="Genomic_DNA"/>
</dbReference>
<dbReference type="PROSITE" id="PS51918">
    <property type="entry name" value="RADICAL_SAM"/>
    <property type="match status" value="1"/>
</dbReference>
<dbReference type="SFLD" id="SFLDS00029">
    <property type="entry name" value="Radical_SAM"/>
    <property type="match status" value="1"/>
</dbReference>
<dbReference type="InterPro" id="IPR050377">
    <property type="entry name" value="Radical_SAM_PqqE_MftC-like"/>
</dbReference>
<dbReference type="Proteomes" id="UP000028401">
    <property type="component" value="Unassembled WGS sequence"/>
</dbReference>
<evidence type="ECO:0000259" key="5">
    <source>
        <dbReference type="PROSITE" id="PS51918"/>
    </source>
</evidence>
<accession>A0A084AC40</accession>
<proteinExistence type="predicted"/>
<keyword evidence="4" id="KW-0411">Iron-sulfur</keyword>
<evidence type="ECO:0000256" key="3">
    <source>
        <dbReference type="ARBA" id="ARBA00023004"/>
    </source>
</evidence>
<dbReference type="SUPFAM" id="SSF102114">
    <property type="entry name" value="Radical SAM enzymes"/>
    <property type="match status" value="1"/>
</dbReference>
<sequence>MYVLSDELLFRVEKNGGILINKNNFSRLELSESESIFLSLVKEMGKEKAFNEYIKYFSADSLTKILREKIYREGEIKEKGISSLSIINKIQSKIKELKKLNQISFPLELVIYPSMYCNLHCGFCFLANREDENVHLADDWKKVLSQAKENGILSFSILGGEPTKYKDIDNLLKIIDSLKVVTTITTNGQEIKKSTIDIICQSDYITPVISLESIDDFKNFELMGTRSKRGIELIKLFHERKKKVRLNTVYSNQSEEDIVELLKFAIKNEIDRFSIADYSEVTGFTKITKIYNISDLRKLEEKVRRYLLDNKIDNFNFSVEGCFYFTAFPELIEEGENLSEFENMYFGCRAKFTKMEILSNGDVLPCIAFLGEKHTSNAFHQTLDEIWKNDSNYTKVREFKTENKDCLKCSMLKICEGGCYPKLQRTLNPKVTKDKTCQL</sequence>
<evidence type="ECO:0000313" key="7">
    <source>
        <dbReference type="Proteomes" id="UP000028401"/>
    </source>
</evidence>
<dbReference type="SMART" id="SM00729">
    <property type="entry name" value="Elp3"/>
    <property type="match status" value="1"/>
</dbReference>
<dbReference type="InterPro" id="IPR013785">
    <property type="entry name" value="Aldolase_TIM"/>
</dbReference>
<dbReference type="CDD" id="cd01335">
    <property type="entry name" value="Radical_SAM"/>
    <property type="match status" value="1"/>
</dbReference>
<dbReference type="NCBIfam" id="TIGR04085">
    <property type="entry name" value="rSAM_more_4Fe4S"/>
    <property type="match status" value="1"/>
</dbReference>
<evidence type="ECO:0000256" key="4">
    <source>
        <dbReference type="ARBA" id="ARBA00023014"/>
    </source>
</evidence>
<dbReference type="InterPro" id="IPR024017">
    <property type="entry name" value="Pep_cycl_rSAM"/>
</dbReference>
<organism evidence="6 7">
    <name type="scientific">Lactococcus cremoris subsp. cremoris GE214</name>
    <dbReference type="NCBI Taxonomy" id="1415168"/>
    <lineage>
        <taxon>Bacteria</taxon>
        <taxon>Bacillati</taxon>
        <taxon>Bacillota</taxon>
        <taxon>Bacilli</taxon>
        <taxon>Lactobacillales</taxon>
        <taxon>Streptococcaceae</taxon>
        <taxon>Lactococcus</taxon>
        <taxon>Lactococcus cremoris subsp. cremoris</taxon>
    </lineage>
</organism>
<dbReference type="Pfam" id="PF04055">
    <property type="entry name" value="Radical_SAM"/>
    <property type="match status" value="1"/>
</dbReference>
<dbReference type="SMR" id="A0A084AC40"/>
<keyword evidence="1" id="KW-0949">S-adenosyl-L-methionine</keyword>
<dbReference type="SFLD" id="SFLDG01067">
    <property type="entry name" value="SPASM/twitch_domain_containing"/>
    <property type="match status" value="1"/>
</dbReference>
<keyword evidence="2" id="KW-0479">Metal-binding</keyword>
<dbReference type="InterPro" id="IPR058240">
    <property type="entry name" value="rSAM_sf"/>
</dbReference>
<gene>
    <name evidence="6" type="ORF">U725_00933</name>
</gene>
<dbReference type="PATRIC" id="fig|1415168.3.peg.999"/>
<dbReference type="InterPro" id="IPR006638">
    <property type="entry name" value="Elp3/MiaA/NifB-like_rSAM"/>
</dbReference>
<reference evidence="6 7" key="1">
    <citation type="submission" date="2014-06" db="EMBL/GenBank/DDBJ databases">
        <title>Draft genome sequence of the putrescine producing strain Lactococcus lactis subsp cremoris GE214.</title>
        <authorList>
            <person name="Ladero V."/>
            <person name="Linares D.M."/>
            <person name="del Rio B."/>
            <person name="Mayo B."/>
            <person name="Martin M.C."/>
            <person name="Fernandez M."/>
            <person name="Alvarez M.A."/>
        </authorList>
    </citation>
    <scope>NUCLEOTIDE SEQUENCE [LARGE SCALE GENOMIC DNA]</scope>
    <source>
        <strain evidence="6 7">GE214</strain>
    </source>
</reference>
<feature type="domain" description="Radical SAM core" evidence="5">
    <location>
        <begin position="99"/>
        <end position="309"/>
    </location>
</feature>
<keyword evidence="3" id="KW-0408">Iron</keyword>
<dbReference type="Gene3D" id="3.20.20.70">
    <property type="entry name" value="Aldolase class I"/>
    <property type="match status" value="1"/>
</dbReference>
<dbReference type="AlphaFoldDB" id="A0A084AC40"/>
<evidence type="ECO:0000256" key="1">
    <source>
        <dbReference type="ARBA" id="ARBA00022691"/>
    </source>
</evidence>
<dbReference type="GO" id="GO:0051536">
    <property type="term" value="F:iron-sulfur cluster binding"/>
    <property type="evidence" value="ECO:0007669"/>
    <property type="project" value="UniProtKB-KW"/>
</dbReference>
<dbReference type="Pfam" id="PF13186">
    <property type="entry name" value="SPASM"/>
    <property type="match status" value="1"/>
</dbReference>
<dbReference type="NCBIfam" id="TIGR04080">
    <property type="entry name" value="rSAM_pep_cyc"/>
    <property type="match status" value="1"/>
</dbReference>
<dbReference type="InterPro" id="IPR007197">
    <property type="entry name" value="rSAM"/>
</dbReference>
<dbReference type="GO" id="GO:0046872">
    <property type="term" value="F:metal ion binding"/>
    <property type="evidence" value="ECO:0007669"/>
    <property type="project" value="UniProtKB-KW"/>
</dbReference>
<dbReference type="PANTHER" id="PTHR11228">
    <property type="entry name" value="RADICAL SAM DOMAIN PROTEIN"/>
    <property type="match status" value="1"/>
</dbReference>
<dbReference type="GO" id="GO:0003824">
    <property type="term" value="F:catalytic activity"/>
    <property type="evidence" value="ECO:0007669"/>
    <property type="project" value="InterPro"/>
</dbReference>
<dbReference type="RefSeq" id="WP_011836075.1">
    <property type="nucleotide sequence ID" value="NZ_AZSI01000020.1"/>
</dbReference>
<protein>
    <submittedName>
        <fullName evidence="6">Fe-S oxidoreductase, radical SAM superfamily</fullName>
    </submittedName>
</protein>
<evidence type="ECO:0000313" key="6">
    <source>
        <dbReference type="EMBL" id="KEY62869.1"/>
    </source>
</evidence>